<gene>
    <name evidence="3" type="ORF">AP104_02190</name>
    <name evidence="2" type="ORF">B4X68_06025</name>
</gene>
<comment type="caution">
    <text evidence="3">The sequence shown here is derived from an EMBL/GenBank/DDBJ whole genome shotgun (WGS) entry which is preliminary data.</text>
</comment>
<reference evidence="3 5" key="1">
    <citation type="submission" date="2018-06" db="EMBL/GenBank/DDBJ databases">
        <authorList>
            <consortium name="GenomeTrakr: Next Generation Sequencing Network for Food Pathogen Tracability"/>
        </authorList>
    </citation>
    <scope>NUCLEOTIDE SEQUENCE [LARGE SCALE GENOMIC DNA]</scope>
    <source>
        <strain evidence="2 4">CFSAN060999</strain>
        <strain evidence="3 5">FDA00009539</strain>
    </source>
</reference>
<evidence type="ECO:0000313" key="5">
    <source>
        <dbReference type="Proteomes" id="UP000378540"/>
    </source>
</evidence>
<evidence type="ECO:0000313" key="4">
    <source>
        <dbReference type="Proteomes" id="UP000356407"/>
    </source>
</evidence>
<keyword evidence="1" id="KW-1133">Transmembrane helix</keyword>
<evidence type="ECO:0000313" key="3">
    <source>
        <dbReference type="EMBL" id="EAC5948184.1"/>
    </source>
</evidence>
<dbReference type="AlphaFoldDB" id="A0A9P1TBT8"/>
<protein>
    <submittedName>
        <fullName evidence="3">Uncharacterized protein</fullName>
    </submittedName>
</protein>
<dbReference type="RefSeq" id="WP_047934200.1">
    <property type="nucleotide sequence ID" value="NZ_CP007688.1"/>
</dbReference>
<evidence type="ECO:0000256" key="1">
    <source>
        <dbReference type="SAM" id="Phobius"/>
    </source>
</evidence>
<feature type="transmembrane region" description="Helical" evidence="1">
    <location>
        <begin position="247"/>
        <end position="267"/>
    </location>
</feature>
<keyword evidence="1" id="KW-0812">Transmembrane</keyword>
<sequence>MSLSIVEIPESKNYWLIRTNGGKYYSEYRVGKFIGINWDLISLSDIQKLNNNDLRSLVKKQYPEKRSPGRAASQLKIFDKEIQKGDTVVITSTASNKFSIGTIIDEQAYEEDISQKLLEEDSKKCPYKKRRKVNWLNEVSKMDVDRPMFKLLQHARNTINNANEYADTIESLVHDFYVRGNQAQLTLQVKKEEDIPALAFYSLGAELLELVNEFAKEYSYSEVDVNKIITKVNMNSKGNFKLKGSHITMIVIAGMLMVFIAGGGGTFKVGENEFGIETNSIIPQITEFLNEKQNRENKELILKKYINQLEIKTPNEFKENVGEISDFKYNEDGQDEEKKEE</sequence>
<keyword evidence="1" id="KW-0472">Membrane</keyword>
<accession>A0A9P1TBT8</accession>
<name>A0A9P1TBT8_LISMN</name>
<organism evidence="3 5">
    <name type="scientific">Listeria monocytogenes</name>
    <dbReference type="NCBI Taxonomy" id="1639"/>
    <lineage>
        <taxon>Bacteria</taxon>
        <taxon>Bacillati</taxon>
        <taxon>Bacillota</taxon>
        <taxon>Bacilli</taxon>
        <taxon>Bacillales</taxon>
        <taxon>Listeriaceae</taxon>
        <taxon>Listeria</taxon>
    </lineage>
</organism>
<evidence type="ECO:0000313" key="2">
    <source>
        <dbReference type="EMBL" id="EAC3881574.1"/>
    </source>
</evidence>
<dbReference type="EMBL" id="AAAJCR010000001">
    <property type="protein sequence ID" value="EAC5948184.1"/>
    <property type="molecule type" value="Genomic_DNA"/>
</dbReference>
<dbReference type="Proteomes" id="UP000378540">
    <property type="component" value="Unassembled WGS sequence"/>
</dbReference>
<proteinExistence type="predicted"/>
<dbReference type="Proteomes" id="UP000356407">
    <property type="component" value="Unassembled WGS sequence"/>
</dbReference>
<dbReference type="EMBL" id="AAAICE010000003">
    <property type="protein sequence ID" value="EAC3881574.1"/>
    <property type="molecule type" value="Genomic_DNA"/>
</dbReference>